<comment type="caution">
    <text evidence="6">The sequence shown here is derived from an EMBL/GenBank/DDBJ whole genome shotgun (WGS) entry which is preliminary data.</text>
</comment>
<name>A0A4V3IXR4_9MICO</name>
<evidence type="ECO:0000313" key="6">
    <source>
        <dbReference type="EMBL" id="TFD92107.1"/>
    </source>
</evidence>
<dbReference type="Gene3D" id="1.10.357.10">
    <property type="entry name" value="Tetracycline Repressor, domain 2"/>
    <property type="match status" value="1"/>
</dbReference>
<evidence type="ECO:0000256" key="4">
    <source>
        <dbReference type="PROSITE-ProRule" id="PRU00335"/>
    </source>
</evidence>
<dbReference type="InterPro" id="IPR041479">
    <property type="entry name" value="TetR_CgmR_C"/>
</dbReference>
<sequence>MRSSSRTDILAAALRVVDAAGGVDITYESVAREVGLSKAGLMYHFPSKDDLMYAVIEHVIDRWKVELRGTLGRSFEESTLAERVRAFVEFAANGGATRGEFVVFTEAVRRPTLSGPWLEYLREWFEFGSETDTASLLLVWLATNGLWIAEATNIVAVSPAQRQALISRSLTLIGSSV</sequence>
<feature type="DNA-binding region" description="H-T-H motif" evidence="4">
    <location>
        <begin position="26"/>
        <end position="45"/>
    </location>
</feature>
<accession>A0A4V3IXR4</accession>
<evidence type="ECO:0000256" key="1">
    <source>
        <dbReference type="ARBA" id="ARBA00023015"/>
    </source>
</evidence>
<dbReference type="SUPFAM" id="SSF46689">
    <property type="entry name" value="Homeodomain-like"/>
    <property type="match status" value="1"/>
</dbReference>
<dbReference type="RefSeq" id="WP_134640219.1">
    <property type="nucleotide sequence ID" value="NZ_SOHM01000012.1"/>
</dbReference>
<protein>
    <submittedName>
        <fullName evidence="6">TetR/AcrR family transcriptional regulator</fullName>
    </submittedName>
</protein>
<dbReference type="OrthoDB" id="9806334at2"/>
<evidence type="ECO:0000256" key="3">
    <source>
        <dbReference type="ARBA" id="ARBA00023163"/>
    </source>
</evidence>
<dbReference type="PANTHER" id="PTHR30055">
    <property type="entry name" value="HTH-TYPE TRANSCRIPTIONAL REGULATOR RUTR"/>
    <property type="match status" value="1"/>
</dbReference>
<keyword evidence="2 4" id="KW-0238">DNA-binding</keyword>
<organism evidence="6 7">
    <name type="scientific">Cryobacterium lactosi</name>
    <dbReference type="NCBI Taxonomy" id="1259202"/>
    <lineage>
        <taxon>Bacteria</taxon>
        <taxon>Bacillati</taxon>
        <taxon>Actinomycetota</taxon>
        <taxon>Actinomycetes</taxon>
        <taxon>Micrococcales</taxon>
        <taxon>Microbacteriaceae</taxon>
        <taxon>Cryobacterium</taxon>
    </lineage>
</organism>
<gene>
    <name evidence="6" type="ORF">E3T61_07315</name>
</gene>
<evidence type="ECO:0000259" key="5">
    <source>
        <dbReference type="PROSITE" id="PS50977"/>
    </source>
</evidence>
<reference evidence="6 7" key="1">
    <citation type="submission" date="2019-03" db="EMBL/GenBank/DDBJ databases">
        <title>Genomics of glacier-inhabiting Cryobacterium strains.</title>
        <authorList>
            <person name="Liu Q."/>
            <person name="Xin Y.-H."/>
        </authorList>
    </citation>
    <scope>NUCLEOTIDE SEQUENCE [LARGE SCALE GENOMIC DNA]</scope>
    <source>
        <strain evidence="6 7">Sr59</strain>
    </source>
</reference>
<dbReference type="PROSITE" id="PS50977">
    <property type="entry name" value="HTH_TETR_2"/>
    <property type="match status" value="1"/>
</dbReference>
<dbReference type="Pfam" id="PF00440">
    <property type="entry name" value="TetR_N"/>
    <property type="match status" value="1"/>
</dbReference>
<dbReference type="EMBL" id="SOHM01000012">
    <property type="protein sequence ID" value="TFD92107.1"/>
    <property type="molecule type" value="Genomic_DNA"/>
</dbReference>
<dbReference type="GO" id="GO:0000976">
    <property type="term" value="F:transcription cis-regulatory region binding"/>
    <property type="evidence" value="ECO:0007669"/>
    <property type="project" value="TreeGrafter"/>
</dbReference>
<dbReference type="AlphaFoldDB" id="A0A4V3IXR4"/>
<dbReference type="PRINTS" id="PR00455">
    <property type="entry name" value="HTHTETR"/>
</dbReference>
<keyword evidence="1" id="KW-0805">Transcription regulation</keyword>
<dbReference type="InterPro" id="IPR036271">
    <property type="entry name" value="Tet_transcr_reg_TetR-rel_C_sf"/>
</dbReference>
<evidence type="ECO:0000256" key="2">
    <source>
        <dbReference type="ARBA" id="ARBA00023125"/>
    </source>
</evidence>
<dbReference type="PANTHER" id="PTHR30055:SF234">
    <property type="entry name" value="HTH-TYPE TRANSCRIPTIONAL REGULATOR BETI"/>
    <property type="match status" value="1"/>
</dbReference>
<evidence type="ECO:0000313" key="7">
    <source>
        <dbReference type="Proteomes" id="UP000298468"/>
    </source>
</evidence>
<dbReference type="GO" id="GO:0003700">
    <property type="term" value="F:DNA-binding transcription factor activity"/>
    <property type="evidence" value="ECO:0007669"/>
    <property type="project" value="TreeGrafter"/>
</dbReference>
<keyword evidence="3" id="KW-0804">Transcription</keyword>
<dbReference type="SUPFAM" id="SSF48498">
    <property type="entry name" value="Tetracyclin repressor-like, C-terminal domain"/>
    <property type="match status" value="1"/>
</dbReference>
<dbReference type="InterPro" id="IPR001647">
    <property type="entry name" value="HTH_TetR"/>
</dbReference>
<proteinExistence type="predicted"/>
<feature type="domain" description="HTH tetR-type" evidence="5">
    <location>
        <begin position="3"/>
        <end position="63"/>
    </location>
</feature>
<dbReference type="InterPro" id="IPR009057">
    <property type="entry name" value="Homeodomain-like_sf"/>
</dbReference>
<dbReference type="Pfam" id="PF17937">
    <property type="entry name" value="TetR_C_28"/>
    <property type="match status" value="1"/>
</dbReference>
<keyword evidence="7" id="KW-1185">Reference proteome</keyword>
<dbReference type="InterPro" id="IPR050109">
    <property type="entry name" value="HTH-type_TetR-like_transc_reg"/>
</dbReference>
<dbReference type="Proteomes" id="UP000298468">
    <property type="component" value="Unassembled WGS sequence"/>
</dbReference>